<dbReference type="SMR" id="Q54Z36"/>
<reference evidence="1 2" key="1">
    <citation type="journal article" date="2005" name="Nature">
        <title>The genome of the social amoeba Dictyostelium discoideum.</title>
        <authorList>
            <consortium name="The Dictyostelium discoideum Sequencing Consortium"/>
            <person name="Eichinger L."/>
            <person name="Pachebat J.A."/>
            <person name="Glockner G."/>
            <person name="Rajandream M.A."/>
            <person name="Sucgang R."/>
            <person name="Berriman M."/>
            <person name="Song J."/>
            <person name="Olsen R."/>
            <person name="Szafranski K."/>
            <person name="Xu Q."/>
            <person name="Tunggal B."/>
            <person name="Kummerfeld S."/>
            <person name="Madera M."/>
            <person name="Konfortov B.A."/>
            <person name="Rivero F."/>
            <person name="Bankier A.T."/>
            <person name="Lehmann R."/>
            <person name="Hamlin N."/>
            <person name="Davies R."/>
            <person name="Gaudet P."/>
            <person name="Fey P."/>
            <person name="Pilcher K."/>
            <person name="Chen G."/>
            <person name="Saunders D."/>
            <person name="Sodergren E."/>
            <person name="Davis P."/>
            <person name="Kerhornou A."/>
            <person name="Nie X."/>
            <person name="Hall N."/>
            <person name="Anjard C."/>
            <person name="Hemphill L."/>
            <person name="Bason N."/>
            <person name="Farbrother P."/>
            <person name="Desany B."/>
            <person name="Just E."/>
            <person name="Morio T."/>
            <person name="Rost R."/>
            <person name="Churcher C."/>
            <person name="Cooper J."/>
            <person name="Haydock S."/>
            <person name="van Driessche N."/>
            <person name="Cronin A."/>
            <person name="Goodhead I."/>
            <person name="Muzny D."/>
            <person name="Mourier T."/>
            <person name="Pain A."/>
            <person name="Lu M."/>
            <person name="Harper D."/>
            <person name="Lindsay R."/>
            <person name="Hauser H."/>
            <person name="James K."/>
            <person name="Quiles M."/>
            <person name="Madan Babu M."/>
            <person name="Saito T."/>
            <person name="Buchrieser C."/>
            <person name="Wardroper A."/>
            <person name="Felder M."/>
            <person name="Thangavelu M."/>
            <person name="Johnson D."/>
            <person name="Knights A."/>
            <person name="Loulseged H."/>
            <person name="Mungall K."/>
            <person name="Oliver K."/>
            <person name="Price C."/>
            <person name="Quail M.A."/>
            <person name="Urushihara H."/>
            <person name="Hernandez J."/>
            <person name="Rabbinowitsch E."/>
            <person name="Steffen D."/>
            <person name="Sanders M."/>
            <person name="Ma J."/>
            <person name="Kohara Y."/>
            <person name="Sharp S."/>
            <person name="Simmonds M."/>
            <person name="Spiegler S."/>
            <person name="Tivey A."/>
            <person name="Sugano S."/>
            <person name="White B."/>
            <person name="Walker D."/>
            <person name="Woodward J."/>
            <person name="Winckler T."/>
            <person name="Tanaka Y."/>
            <person name="Shaulsky G."/>
            <person name="Schleicher M."/>
            <person name="Weinstock G."/>
            <person name="Rosenthal A."/>
            <person name="Cox E.C."/>
            <person name="Chisholm R.L."/>
            <person name="Gibbs R."/>
            <person name="Loomis W.F."/>
            <person name="Platzer M."/>
            <person name="Kay R.R."/>
            <person name="Williams J."/>
            <person name="Dear P.H."/>
            <person name="Noegel A.A."/>
            <person name="Barrell B."/>
            <person name="Kuspa A."/>
        </authorList>
    </citation>
    <scope>NUCLEOTIDE SEQUENCE [LARGE SCALE GENOMIC DNA]</scope>
    <source>
        <strain evidence="1 2">AX4</strain>
    </source>
</reference>
<accession>Q54Z36</accession>
<organism evidence="1 2">
    <name type="scientific">Dictyostelium discoideum</name>
    <name type="common">Social amoeba</name>
    <dbReference type="NCBI Taxonomy" id="44689"/>
    <lineage>
        <taxon>Eukaryota</taxon>
        <taxon>Amoebozoa</taxon>
        <taxon>Evosea</taxon>
        <taxon>Eumycetozoa</taxon>
        <taxon>Dictyostelia</taxon>
        <taxon>Dictyosteliales</taxon>
        <taxon>Dictyosteliaceae</taxon>
        <taxon>Dictyostelium</taxon>
    </lineage>
</organism>
<dbReference type="PaxDb" id="44689-DDB0204306"/>
<comment type="caution">
    <text evidence="1">The sequence shown here is derived from an EMBL/GenBank/DDBJ whole genome shotgun (WGS) entry which is preliminary data.</text>
</comment>
<protein>
    <submittedName>
        <fullName evidence="1">Uncharacterized protein</fullName>
    </submittedName>
</protein>
<dbReference type="HOGENOM" id="CLU_1091653_0_0_1"/>
<dbReference type="RefSeq" id="XP_642016.1">
    <property type="nucleotide sequence ID" value="XM_636924.1"/>
</dbReference>
<evidence type="ECO:0000313" key="2">
    <source>
        <dbReference type="Proteomes" id="UP000002195"/>
    </source>
</evidence>
<proteinExistence type="predicted"/>
<keyword evidence="2" id="KW-1185">Reference proteome</keyword>
<dbReference type="AlphaFoldDB" id="Q54Z36"/>
<dbReference type="VEuPathDB" id="AmoebaDB:DDB_G0277931"/>
<dbReference type="KEGG" id="ddi:DDB_G0277931"/>
<gene>
    <name evidence="1" type="ORF">DDB_G0277931</name>
</gene>
<dbReference type="InParanoid" id="Q54Z36"/>
<dbReference type="dictyBase" id="DDB_G0277931"/>
<dbReference type="Proteomes" id="UP000002195">
    <property type="component" value="Unassembled WGS sequence"/>
</dbReference>
<evidence type="ECO:0000313" key="1">
    <source>
        <dbReference type="EMBL" id="EAL68138.1"/>
    </source>
</evidence>
<dbReference type="GeneID" id="8621227"/>
<name>Q54Z36_DICDI</name>
<dbReference type="EMBL" id="AAFI02000023">
    <property type="protein sequence ID" value="EAL68138.1"/>
    <property type="molecule type" value="Genomic_DNA"/>
</dbReference>
<sequence>MDYEDTRDLADLFINKLNEFIVAIEKKKSTVFYQSSDSSISVANKLTSHSTNKSSNYSEYKIQNNANNNNNCNQNVGYETKELQSQIQVQSQSQQHPIKNNDRYCYQRKQTNEKPSQIGYLMNCNDDLNQQYQSSYFAQNPIQTSQHLVHSQINQIPPQEQLRNQNPIQTSQHLVHSQINQIPPQEQPRYQNQNIQPNQVSHTINPHLLKHLNQTEFQTKERLKEIQIQKNKYLNKIFDLILEEKTLNSKLLNSQ</sequence>